<evidence type="ECO:0000259" key="3">
    <source>
        <dbReference type="PROSITE" id="PS50006"/>
    </source>
</evidence>
<reference evidence="4 5" key="1">
    <citation type="submission" date="2017-05" db="EMBL/GenBank/DDBJ databases">
        <title>The Genome Sequence of Tsuchiyaea wingfieldii DSM 27421.</title>
        <authorList>
            <person name="Cuomo C."/>
            <person name="Passer A."/>
            <person name="Billmyre B."/>
            <person name="Heitman J."/>
        </authorList>
    </citation>
    <scope>NUCLEOTIDE SEQUENCE [LARGE SCALE GENOMIC DNA]</scope>
    <source>
        <strain evidence="4 5">DSM 27421</strain>
    </source>
</reference>
<dbReference type="Gene3D" id="2.60.200.20">
    <property type="match status" value="1"/>
</dbReference>
<keyword evidence="2" id="KW-1133">Transmembrane helix</keyword>
<dbReference type="Pfam" id="PF00498">
    <property type="entry name" value="FHA"/>
    <property type="match status" value="1"/>
</dbReference>
<feature type="compositionally biased region" description="Polar residues" evidence="1">
    <location>
        <begin position="517"/>
        <end position="527"/>
    </location>
</feature>
<feature type="compositionally biased region" description="Basic and acidic residues" evidence="1">
    <location>
        <begin position="725"/>
        <end position="735"/>
    </location>
</feature>
<feature type="region of interest" description="Disordered" evidence="1">
    <location>
        <begin position="309"/>
        <end position="356"/>
    </location>
</feature>
<feature type="region of interest" description="Disordered" evidence="1">
    <location>
        <begin position="473"/>
        <end position="630"/>
    </location>
</feature>
<keyword evidence="5" id="KW-1185">Reference proteome</keyword>
<keyword evidence="2" id="KW-0812">Transmembrane</keyword>
<evidence type="ECO:0000313" key="4">
    <source>
        <dbReference type="EMBL" id="TYJ58658.1"/>
    </source>
</evidence>
<dbReference type="InterPro" id="IPR000253">
    <property type="entry name" value="FHA_dom"/>
</dbReference>
<dbReference type="EMBL" id="NIDF01000003">
    <property type="protein sequence ID" value="TYJ58658.1"/>
    <property type="molecule type" value="Genomic_DNA"/>
</dbReference>
<sequence length="887" mass="94927">MALPPTSHENTPNAWFLQLRSTNANTATPRKFSIAKLACTDTKDIPTKDGKPTKPAGLVHGGVILGRKSSQTKEHGESGVFISPILSRAHAQLTLSTNGHVYITDLASLHGTSILPAGSSELVSLDPYSPVQLCQNDTIVLGKDVYADGKEFTPFKLQVVFAQPMFGKGSDKGTRKSIGKLTPEDCTGKFLALSQIPLFEKNVSKIDDAPVVIDSDDEDDIEMLEGDKSSKYGIPAWMRYASEAPISQARHENAANLSDEDGDDIVAIPNKENIGLQRVAKSQSILYSDDEGDDDDYPRGTAHVSLEGDVVASEDEDDNEQDGPEVQGVREVIGSFTSRQSSPEYSPKIVPAARPEKDLNVQSLSLSKESPFSLSSILNQAEGRNKRDGSLQGKSLFDDYQSSPAPFANCHALEGIDSEDVFDYEFEATAQRAAVEQDKYAEDTEVNQSAKVSASDLAAFLASEILPAKSVPAFSVEDSESESGDEVEPAQAPVAPQHEPEGQNAFDDAMSAGWPSEQDQAPAQSNADFAATGGDEVLSEGEEESGVTTGDEEQPLSAAFDGQDEGLVSDAQSDTSYESEDSAVDDKESSASESEGESESGSESESEGESGSESESEGESEIDASKHEAVKKQRDLLRAITGKDIKNLNYKQSKLQWFGTSLPDIYRGPEECLDDQQLAEYMRGAAERGADAGSDPEVASQAESEDEDEDEGEGEDESVQQESESEARNDDKDVQSEAEEESDDEDAPCPTQYVEAIDVDVPDTLEPAADLAVINDPIATPSTSSPASDRILTPIIGQKRSLPQDDEEDEDLVPVLQLKRLASVQVPTETPGESSVIEVNTAIAQDNKVVQPPAKRRNVAQAMGLVVLGAALGSIGTIAGLMQLAEE</sequence>
<evidence type="ECO:0000256" key="2">
    <source>
        <dbReference type="SAM" id="Phobius"/>
    </source>
</evidence>
<feature type="compositionally biased region" description="Acidic residues" evidence="1">
    <location>
        <begin position="477"/>
        <end position="488"/>
    </location>
</feature>
<gene>
    <name evidence="4" type="ORF">B9479_000494</name>
</gene>
<dbReference type="InterPro" id="IPR008984">
    <property type="entry name" value="SMAD_FHA_dom_sf"/>
</dbReference>
<proteinExistence type="predicted"/>
<feature type="compositionally biased region" description="Polar residues" evidence="1">
    <location>
        <begin position="335"/>
        <end position="344"/>
    </location>
</feature>
<organism evidence="4 5">
    <name type="scientific">Cryptococcus floricola</name>
    <dbReference type="NCBI Taxonomy" id="2591691"/>
    <lineage>
        <taxon>Eukaryota</taxon>
        <taxon>Fungi</taxon>
        <taxon>Dikarya</taxon>
        <taxon>Basidiomycota</taxon>
        <taxon>Agaricomycotina</taxon>
        <taxon>Tremellomycetes</taxon>
        <taxon>Tremellales</taxon>
        <taxon>Cryptococcaceae</taxon>
        <taxon>Cryptococcus</taxon>
    </lineage>
</organism>
<feature type="compositionally biased region" description="Acidic residues" evidence="1">
    <location>
        <begin position="736"/>
        <end position="747"/>
    </location>
</feature>
<dbReference type="Proteomes" id="UP000322245">
    <property type="component" value="Unassembled WGS sequence"/>
</dbReference>
<accession>A0A5D3B6L6</accession>
<dbReference type="SUPFAM" id="SSF49879">
    <property type="entry name" value="SMAD/FHA domain"/>
    <property type="match status" value="1"/>
</dbReference>
<feature type="compositionally biased region" description="Acidic residues" evidence="1">
    <location>
        <begin position="537"/>
        <end position="554"/>
    </location>
</feature>
<comment type="caution">
    <text evidence="4">The sequence shown here is derived from an EMBL/GenBank/DDBJ whole genome shotgun (WGS) entry which is preliminary data.</text>
</comment>
<evidence type="ECO:0000256" key="1">
    <source>
        <dbReference type="SAM" id="MobiDB-lite"/>
    </source>
</evidence>
<feature type="compositionally biased region" description="Acidic residues" evidence="1">
    <location>
        <begin position="594"/>
        <end position="622"/>
    </location>
</feature>
<feature type="compositionally biased region" description="Acidic residues" evidence="1">
    <location>
        <begin position="312"/>
        <end position="323"/>
    </location>
</feature>
<feature type="domain" description="FHA" evidence="3">
    <location>
        <begin position="63"/>
        <end position="114"/>
    </location>
</feature>
<feature type="compositionally biased region" description="Acidic residues" evidence="1">
    <location>
        <begin position="703"/>
        <end position="719"/>
    </location>
</feature>
<feature type="region of interest" description="Disordered" evidence="1">
    <location>
        <begin position="377"/>
        <end position="398"/>
    </location>
</feature>
<protein>
    <recommendedName>
        <fullName evidence="3">FHA domain-containing protein</fullName>
    </recommendedName>
</protein>
<feature type="transmembrane region" description="Helical" evidence="2">
    <location>
        <begin position="862"/>
        <end position="882"/>
    </location>
</feature>
<name>A0A5D3B6L6_9TREE</name>
<dbReference type="PROSITE" id="PS50006">
    <property type="entry name" value="FHA_DOMAIN"/>
    <property type="match status" value="1"/>
</dbReference>
<evidence type="ECO:0000313" key="5">
    <source>
        <dbReference type="Proteomes" id="UP000322245"/>
    </source>
</evidence>
<keyword evidence="2" id="KW-0472">Membrane</keyword>
<feature type="region of interest" description="Disordered" evidence="1">
    <location>
        <begin position="677"/>
        <end position="750"/>
    </location>
</feature>
<dbReference type="AlphaFoldDB" id="A0A5D3B6L6"/>